<dbReference type="PANTHER" id="PTHR17583:SF0">
    <property type="entry name" value="PHOSPHOINOSITIDE 3-KINASE REGULATORY SUBUNIT 4"/>
    <property type="match status" value="1"/>
</dbReference>
<keyword evidence="5" id="KW-0677">Repeat</keyword>
<reference evidence="13 14" key="1">
    <citation type="submission" date="2018-07" db="EMBL/GenBank/DDBJ databases">
        <title>The complete nuclear genome of the prasinophyte Chloropicon primus (CCMP1205).</title>
        <authorList>
            <person name="Pombert J.-F."/>
            <person name="Otis C."/>
            <person name="Turmel M."/>
            <person name="Lemieux C."/>
        </authorList>
    </citation>
    <scope>NUCLEOTIDE SEQUENCE [LARGE SCALE GENOMIC DNA]</scope>
    <source>
        <strain evidence="13 14">CCMP1205</strain>
    </source>
</reference>
<dbReference type="EC" id="2.7.11.1" evidence="1"/>
<dbReference type="PROSITE" id="PS50294">
    <property type="entry name" value="WD_REPEATS_REGION"/>
    <property type="match status" value="2"/>
</dbReference>
<dbReference type="PROSITE" id="PS50082">
    <property type="entry name" value="WD_REPEATS_2"/>
    <property type="match status" value="2"/>
</dbReference>
<dbReference type="Pfam" id="PF22956">
    <property type="entry name" value="VPS15-like_hel"/>
    <property type="match status" value="1"/>
</dbReference>
<evidence type="ECO:0000256" key="11">
    <source>
        <dbReference type="SAM" id="MobiDB-lite"/>
    </source>
</evidence>
<keyword evidence="8" id="KW-0067">ATP-binding</keyword>
<dbReference type="GO" id="GO:0004674">
    <property type="term" value="F:protein serine/threonine kinase activity"/>
    <property type="evidence" value="ECO:0007669"/>
    <property type="project" value="UniProtKB-KW"/>
</dbReference>
<dbReference type="GO" id="GO:0005524">
    <property type="term" value="F:ATP binding"/>
    <property type="evidence" value="ECO:0007669"/>
    <property type="project" value="UniProtKB-KW"/>
</dbReference>
<evidence type="ECO:0000256" key="1">
    <source>
        <dbReference type="ARBA" id="ARBA00012513"/>
    </source>
</evidence>
<evidence type="ECO:0000256" key="9">
    <source>
        <dbReference type="PROSITE-ProRule" id="PRU00103"/>
    </source>
</evidence>
<gene>
    <name evidence="13" type="ORF">A3770_02p14140</name>
</gene>
<dbReference type="SUPFAM" id="SSF48371">
    <property type="entry name" value="ARM repeat"/>
    <property type="match status" value="1"/>
</dbReference>
<dbReference type="Pfam" id="PF00400">
    <property type="entry name" value="WD40"/>
    <property type="match status" value="3"/>
</dbReference>
<dbReference type="InterPro" id="IPR045162">
    <property type="entry name" value="Vps15-like"/>
</dbReference>
<evidence type="ECO:0000313" key="13">
    <source>
        <dbReference type="EMBL" id="QDZ18896.1"/>
    </source>
</evidence>
<proteinExistence type="predicted"/>
<dbReference type="InterPro" id="IPR036322">
    <property type="entry name" value="WD40_repeat_dom_sf"/>
</dbReference>
<keyword evidence="4" id="KW-0808">Transferase</keyword>
<dbReference type="InterPro" id="IPR016024">
    <property type="entry name" value="ARM-type_fold"/>
</dbReference>
<dbReference type="SMART" id="SM00320">
    <property type="entry name" value="WD40"/>
    <property type="match status" value="4"/>
</dbReference>
<evidence type="ECO:0000256" key="7">
    <source>
        <dbReference type="ARBA" id="ARBA00022777"/>
    </source>
</evidence>
<evidence type="ECO:0000259" key="12">
    <source>
        <dbReference type="PROSITE" id="PS50011"/>
    </source>
</evidence>
<dbReference type="GO" id="GO:0034272">
    <property type="term" value="C:phosphatidylinositol 3-kinase complex, class III, type II"/>
    <property type="evidence" value="ECO:0007669"/>
    <property type="project" value="TreeGrafter"/>
</dbReference>
<dbReference type="InterPro" id="IPR000719">
    <property type="entry name" value="Prot_kinase_dom"/>
</dbReference>
<dbReference type="GO" id="GO:0034271">
    <property type="term" value="C:phosphatidylinositol 3-kinase complex, class III, type I"/>
    <property type="evidence" value="ECO:0007669"/>
    <property type="project" value="TreeGrafter"/>
</dbReference>
<dbReference type="InterPro" id="IPR008271">
    <property type="entry name" value="Ser/Thr_kinase_AS"/>
</dbReference>
<keyword evidence="6" id="KW-0547">Nucleotide-binding</keyword>
<dbReference type="PROSITE" id="PS50077">
    <property type="entry name" value="HEAT_REPEAT"/>
    <property type="match status" value="1"/>
</dbReference>
<dbReference type="PANTHER" id="PTHR17583">
    <property type="entry name" value="PHOSPHOINOSITIDE 3-KINASE REGULATORY SUBUNIT 4"/>
    <property type="match status" value="1"/>
</dbReference>
<feature type="domain" description="Protein kinase" evidence="12">
    <location>
        <begin position="23"/>
        <end position="320"/>
    </location>
</feature>
<dbReference type="Gene3D" id="1.25.10.10">
    <property type="entry name" value="Leucine-rich Repeat Variant"/>
    <property type="match status" value="2"/>
</dbReference>
<evidence type="ECO:0000256" key="10">
    <source>
        <dbReference type="PROSITE-ProRule" id="PRU00221"/>
    </source>
</evidence>
<dbReference type="PROSITE" id="PS50011">
    <property type="entry name" value="PROTEIN_KINASE_DOM"/>
    <property type="match status" value="1"/>
</dbReference>
<dbReference type="Gene3D" id="2.130.10.10">
    <property type="entry name" value="YVTN repeat-like/Quinoprotein amine dehydrogenase"/>
    <property type="match status" value="2"/>
</dbReference>
<dbReference type="Pfam" id="PF00069">
    <property type="entry name" value="Pkinase"/>
    <property type="match status" value="1"/>
</dbReference>
<dbReference type="InterPro" id="IPR055231">
    <property type="entry name" value="2AA_helical"/>
</dbReference>
<feature type="repeat" description="HEAT" evidence="9">
    <location>
        <begin position="453"/>
        <end position="491"/>
    </location>
</feature>
<keyword evidence="2" id="KW-0723">Serine/threonine-protein kinase</keyword>
<dbReference type="SUPFAM" id="SSF50978">
    <property type="entry name" value="WD40 repeat-like"/>
    <property type="match status" value="1"/>
</dbReference>
<dbReference type="InterPro" id="IPR011989">
    <property type="entry name" value="ARM-like"/>
</dbReference>
<name>A0A5B8ME71_9CHLO</name>
<keyword evidence="7" id="KW-0418">Kinase</keyword>
<protein>
    <recommendedName>
        <fullName evidence="1">non-specific serine/threonine protein kinase</fullName>
        <ecNumber evidence="1">2.7.11.1</ecNumber>
    </recommendedName>
</protein>
<evidence type="ECO:0000256" key="4">
    <source>
        <dbReference type="ARBA" id="ARBA00022679"/>
    </source>
</evidence>
<evidence type="ECO:0000256" key="3">
    <source>
        <dbReference type="ARBA" id="ARBA00022574"/>
    </source>
</evidence>
<dbReference type="Gene3D" id="1.10.510.10">
    <property type="entry name" value="Transferase(Phosphotransferase) domain 1"/>
    <property type="match status" value="1"/>
</dbReference>
<feature type="repeat" description="WD" evidence="10">
    <location>
        <begin position="964"/>
        <end position="996"/>
    </location>
</feature>
<dbReference type="GO" id="GO:0005770">
    <property type="term" value="C:late endosome"/>
    <property type="evidence" value="ECO:0007669"/>
    <property type="project" value="TreeGrafter"/>
</dbReference>
<feature type="region of interest" description="Disordered" evidence="11">
    <location>
        <begin position="1365"/>
        <end position="1396"/>
    </location>
</feature>
<dbReference type="SMART" id="SM00220">
    <property type="entry name" value="S_TKc"/>
    <property type="match status" value="1"/>
</dbReference>
<sequence length="1429" mass="158123">MGNQLAKAVTTRPAELLSDLPNVVYKDTLGGGRVLKTFVCVHDEGGLVVVKVYLKREGSPDLDVYKRELGRIRDNLSGLSCPHLWPFQTWFESDSKAFLLRQYVFSNLYERISTRPFLSLPEKKWMAFQLLFAVGQAHEKGVYHGDIKCENVLVTSWNWVYLSDFASAYKPTYLPADNPADFSFFFDAGSRRRCYLAPERFVDKVNAEGSVGAAELGTADSQEDGSPTIFSPLPSQSQGGLTGAMDIFSLGCVLAELYMEGKSLFDLSELHAYRRGEYDPSTVLSSKVKDENMRALILHMIQLDPSKRLTAKEYLSGKWLDSGGTTRKKELFPSYMSQTLHGFCASLLPLDPDGRLSTIRLAYGQLKGCIAGLRADLKDSQGSDPAAAHESEGSEVAYTQEQRESLKEGMTLLVSLFCSLLRNTKTPSSKCACIRLLCESGMYCDDERKMQQILPYLLSMVNQSSTIVRSMALSALATILKSVESLPESEEKVFSEYIFPSLALLCSDPEEMVRVHFASELPKLIEVACRLLRIPLQHTRAAQPAEDGDQAGERKGDRQTRMTHLAVLKKEVSKILIDLTTGGHSTSATMQATMQNFECFCDFFGVQETNNLLLPLFITFLNHSDWHVRRDFFKQLPIVCRYTVPRNKLGNVKVLESFLIPCVEQAFLDPEPEVLSSCLSCLCRLVESKSIGTNAYVLEKITLLGLVEKCKPFLGGVQHQEGQQHPRQVSLQNQISLQSIPIQVFVSSVKLVAACARRLSQVDIYAHLLPRLKDVNWSVECPNLRDEMCIFDCLGMQNVRLENRKLNMRQHPQQNASGNVQDSRLSPGIAIYSVAKSDFLSTPEQSMHTAVRTGALQNHSTLKKVLHSSAAEVQRQSMDDNVAQRGPSASISMLNESNFFGRNGNQQKVEKNARGSTQNAQSAVHQRNISDAVVDALSTGVSGHANPRSYTYTWQPQGILISHLAEHKRAVNKLSISEDNFFLTSASDDGTCKIWDCRKLEKDISFKSRLTYSKQGGRILSCASLLQSKQSVASASSDGSVHLWNVEYVTRQGLPDQYTGITRIGNACDAGTSAKGSEGAALGLSVCDENVICYATEHGSIHGYDHRQGKDAWTLSLAPSLGMLRSMFCEDLKQTWLATITNVGVVSLFDLRFSMCAKQWQHPHRRDIHAMVPYNDLMENDSNSENCRVLISAGEHETAVWNIFEGRCEQIFRNLSEGANSYAGNPSSCSPSLSVSSKSLSDLDAESEAVNSHLRSRELGTMHALSSPQSPQTPTQGAPLLQARAGVGHRAILPLPNGGFLTAGSDQFMRFWDPQRFEFSYLMCGPYAKLSAGNSTGNPMDWIVKPPVYYAKKIFNGISTVEEAKHGAGKEAQSPSQQQKGNQKAAKGKATEGGSKTYHEDSILDLALLDSQERIVLSCSRDGIIKAWK</sequence>
<feature type="compositionally biased region" description="Polar residues" evidence="11">
    <location>
        <begin position="914"/>
        <end position="925"/>
    </location>
</feature>
<dbReference type="InterPro" id="IPR011009">
    <property type="entry name" value="Kinase-like_dom_sf"/>
</dbReference>
<evidence type="ECO:0000256" key="2">
    <source>
        <dbReference type="ARBA" id="ARBA00022527"/>
    </source>
</evidence>
<dbReference type="OrthoDB" id="242910at2759"/>
<evidence type="ECO:0000313" key="14">
    <source>
        <dbReference type="Proteomes" id="UP000316726"/>
    </source>
</evidence>
<feature type="repeat" description="WD" evidence="10">
    <location>
        <begin position="1396"/>
        <end position="1429"/>
    </location>
</feature>
<dbReference type="GO" id="GO:0071561">
    <property type="term" value="C:nucleus-vacuole junction"/>
    <property type="evidence" value="ECO:0007669"/>
    <property type="project" value="TreeGrafter"/>
</dbReference>
<keyword evidence="14" id="KW-1185">Reference proteome</keyword>
<dbReference type="GO" id="GO:0016236">
    <property type="term" value="P:macroautophagy"/>
    <property type="evidence" value="ECO:0007669"/>
    <property type="project" value="InterPro"/>
</dbReference>
<dbReference type="GO" id="GO:0045324">
    <property type="term" value="P:late endosome to vacuole transport"/>
    <property type="evidence" value="ECO:0007669"/>
    <property type="project" value="InterPro"/>
</dbReference>
<dbReference type="EMBL" id="CP031035">
    <property type="protein sequence ID" value="QDZ18896.1"/>
    <property type="molecule type" value="Genomic_DNA"/>
</dbReference>
<keyword evidence="3 10" id="KW-0853">WD repeat</keyword>
<dbReference type="InterPro" id="IPR015943">
    <property type="entry name" value="WD40/YVTN_repeat-like_dom_sf"/>
</dbReference>
<evidence type="ECO:0000256" key="5">
    <source>
        <dbReference type="ARBA" id="ARBA00022737"/>
    </source>
</evidence>
<dbReference type="SUPFAM" id="SSF56112">
    <property type="entry name" value="Protein kinase-like (PK-like)"/>
    <property type="match status" value="1"/>
</dbReference>
<dbReference type="Proteomes" id="UP000316726">
    <property type="component" value="Chromosome 2"/>
</dbReference>
<dbReference type="InterPro" id="IPR021133">
    <property type="entry name" value="HEAT_type_2"/>
</dbReference>
<accession>A0A5B8ME71</accession>
<dbReference type="CDD" id="cd13980">
    <property type="entry name" value="STKc_Vps15"/>
    <property type="match status" value="1"/>
</dbReference>
<feature type="region of interest" description="Disordered" evidence="11">
    <location>
        <begin position="899"/>
        <end position="925"/>
    </location>
</feature>
<evidence type="ECO:0000256" key="6">
    <source>
        <dbReference type="ARBA" id="ARBA00022741"/>
    </source>
</evidence>
<dbReference type="InterPro" id="IPR001680">
    <property type="entry name" value="WD40_rpt"/>
</dbReference>
<dbReference type="GO" id="GO:0006623">
    <property type="term" value="P:protein targeting to vacuole"/>
    <property type="evidence" value="ECO:0007669"/>
    <property type="project" value="TreeGrafter"/>
</dbReference>
<dbReference type="PROSITE" id="PS00108">
    <property type="entry name" value="PROTEIN_KINASE_ST"/>
    <property type="match status" value="1"/>
</dbReference>
<organism evidence="13 14">
    <name type="scientific">Chloropicon primus</name>
    <dbReference type="NCBI Taxonomy" id="1764295"/>
    <lineage>
        <taxon>Eukaryota</taxon>
        <taxon>Viridiplantae</taxon>
        <taxon>Chlorophyta</taxon>
        <taxon>Chloropicophyceae</taxon>
        <taxon>Chloropicales</taxon>
        <taxon>Chloropicaceae</taxon>
        <taxon>Chloropicon</taxon>
    </lineage>
</organism>
<dbReference type="STRING" id="1764295.A0A5B8ME71"/>
<evidence type="ECO:0000256" key="8">
    <source>
        <dbReference type="ARBA" id="ARBA00022840"/>
    </source>
</evidence>